<dbReference type="RefSeq" id="WP_257792725.1">
    <property type="nucleotide sequence ID" value="NZ_CP012672.1"/>
</dbReference>
<accession>A0A4P2QU13</accession>
<protein>
    <recommendedName>
        <fullName evidence="3">HNH endonuclease</fullName>
    </recommendedName>
</protein>
<dbReference type="EMBL" id="CP012672">
    <property type="protein sequence ID" value="AUX33551.1"/>
    <property type="molecule type" value="Genomic_DNA"/>
</dbReference>
<dbReference type="Proteomes" id="UP000295497">
    <property type="component" value="Chromosome"/>
</dbReference>
<dbReference type="AlphaFoldDB" id="A0A4P2QU13"/>
<name>A0A4P2QU13_SORCE</name>
<evidence type="ECO:0000313" key="1">
    <source>
        <dbReference type="EMBL" id="AUX33551.1"/>
    </source>
</evidence>
<evidence type="ECO:0008006" key="3">
    <source>
        <dbReference type="Google" id="ProtNLM"/>
    </source>
</evidence>
<evidence type="ECO:0000313" key="2">
    <source>
        <dbReference type="Proteomes" id="UP000295497"/>
    </source>
</evidence>
<organism evidence="1 2">
    <name type="scientific">Sorangium cellulosum</name>
    <name type="common">Polyangium cellulosum</name>
    <dbReference type="NCBI Taxonomy" id="56"/>
    <lineage>
        <taxon>Bacteria</taxon>
        <taxon>Pseudomonadati</taxon>
        <taxon>Myxococcota</taxon>
        <taxon>Polyangia</taxon>
        <taxon>Polyangiales</taxon>
        <taxon>Polyangiaceae</taxon>
        <taxon>Sorangium</taxon>
    </lineage>
</organism>
<reference evidence="1 2" key="1">
    <citation type="submission" date="2015-09" db="EMBL/GenBank/DDBJ databases">
        <title>Sorangium comparison.</title>
        <authorList>
            <person name="Zaburannyi N."/>
            <person name="Bunk B."/>
            <person name="Overmann J."/>
            <person name="Mueller R."/>
        </authorList>
    </citation>
    <scope>NUCLEOTIDE SEQUENCE [LARGE SCALE GENOMIC DNA]</scope>
    <source>
        <strain evidence="1 2">So ce836</strain>
    </source>
</reference>
<gene>
    <name evidence="1" type="ORF">SOCE836_057110</name>
</gene>
<proteinExistence type="predicted"/>
<sequence>MIPTQLPAALRRLVGERAGDHCEHCLIPEQVTLAAHEVDHIVA</sequence>